<evidence type="ECO:0000256" key="1">
    <source>
        <dbReference type="SAM" id="Phobius"/>
    </source>
</evidence>
<accession>A0A831WV49</accession>
<name>A0A831WV49_PROAE</name>
<protein>
    <submittedName>
        <fullName evidence="2">Uncharacterized protein</fullName>
    </submittedName>
</protein>
<feature type="transmembrane region" description="Helical" evidence="1">
    <location>
        <begin position="24"/>
        <end position="44"/>
    </location>
</feature>
<reference evidence="2" key="1">
    <citation type="journal article" date="2020" name="mSystems">
        <title>Genome- and Community-Level Interaction Insights into Carbon Utilization and Element Cycling Functions of Hydrothermarchaeota in Hydrothermal Sediment.</title>
        <authorList>
            <person name="Zhou Z."/>
            <person name="Liu Y."/>
            <person name="Xu W."/>
            <person name="Pan J."/>
            <person name="Luo Z.H."/>
            <person name="Li M."/>
        </authorList>
    </citation>
    <scope>NUCLEOTIDE SEQUENCE [LARGE SCALE GENOMIC DNA]</scope>
    <source>
        <strain evidence="2">SpSt-1181</strain>
    </source>
</reference>
<keyword evidence="1" id="KW-0472">Membrane</keyword>
<dbReference type="EMBL" id="DSBW01000089">
    <property type="protein sequence ID" value="HED30849.1"/>
    <property type="molecule type" value="Genomic_DNA"/>
</dbReference>
<gene>
    <name evidence="2" type="ORF">ENN50_04020</name>
</gene>
<comment type="caution">
    <text evidence="2">The sequence shown here is derived from an EMBL/GenBank/DDBJ whole genome shotgun (WGS) entry which is preliminary data.</text>
</comment>
<organism evidence="2">
    <name type="scientific">Prosthecochloris aestuarii</name>
    <dbReference type="NCBI Taxonomy" id="1102"/>
    <lineage>
        <taxon>Bacteria</taxon>
        <taxon>Pseudomonadati</taxon>
        <taxon>Chlorobiota</taxon>
        <taxon>Chlorobiia</taxon>
        <taxon>Chlorobiales</taxon>
        <taxon>Chlorobiaceae</taxon>
        <taxon>Prosthecochloris</taxon>
    </lineage>
</organism>
<dbReference type="Proteomes" id="UP000886335">
    <property type="component" value="Unassembled WGS sequence"/>
</dbReference>
<dbReference type="AlphaFoldDB" id="A0A831WV49"/>
<evidence type="ECO:0000313" key="2">
    <source>
        <dbReference type="EMBL" id="HED30849.1"/>
    </source>
</evidence>
<keyword evidence="1" id="KW-0812">Transmembrane</keyword>
<proteinExistence type="predicted"/>
<keyword evidence="1" id="KW-1133">Transmembrane helix</keyword>
<sequence>MVEKENGCPGAEVERSYAGVLERVSIGGVVLSILAYVLYVFHLLPLSVSVESIAGHWHVSADELASEGFVTQGWA</sequence>